<organism evidence="2 3">
    <name type="scientific">Streptomyces violaceusniger (strain Tu 4113)</name>
    <dbReference type="NCBI Taxonomy" id="653045"/>
    <lineage>
        <taxon>Bacteria</taxon>
        <taxon>Bacillati</taxon>
        <taxon>Actinomycetota</taxon>
        <taxon>Actinomycetes</taxon>
        <taxon>Kitasatosporales</taxon>
        <taxon>Streptomycetaceae</taxon>
        <taxon>Streptomyces</taxon>
        <taxon>Streptomyces violaceusniger group</taxon>
    </lineage>
</organism>
<reference evidence="2" key="1">
    <citation type="submission" date="2011-08" db="EMBL/GenBank/DDBJ databases">
        <title>Complete sequence of plasmid 2 of Streptomyces violaceusniger Tu 4113.</title>
        <authorList>
            <consortium name="US DOE Joint Genome Institute"/>
            <person name="Lucas S."/>
            <person name="Han J."/>
            <person name="Lapidus A."/>
            <person name="Cheng J.-F."/>
            <person name="Goodwin L."/>
            <person name="Pitluck S."/>
            <person name="Peters L."/>
            <person name="Ivanova N."/>
            <person name="Daligault H."/>
            <person name="Detter J.C."/>
            <person name="Han C."/>
            <person name="Tapia R."/>
            <person name="Land M."/>
            <person name="Hauser L."/>
            <person name="Kyrpides N."/>
            <person name="Ivanova N."/>
            <person name="Pagani I."/>
            <person name="Hagen A."/>
            <person name="Katz L."/>
            <person name="Fiedler H.-P."/>
            <person name="Keasling J."/>
            <person name="Fortman J."/>
            <person name="Woyke T."/>
        </authorList>
    </citation>
    <scope>NUCLEOTIDE SEQUENCE [LARGE SCALE GENOMIC DNA]</scope>
    <source>
        <strain evidence="2">Tu 4113</strain>
        <plasmid evidence="2">pSTRVI02</plasmid>
    </source>
</reference>
<evidence type="ECO:0000313" key="3">
    <source>
        <dbReference type="Proteomes" id="UP000008703"/>
    </source>
</evidence>
<keyword evidence="1" id="KW-0812">Transmembrane</keyword>
<dbReference type="KEGG" id="svl:Strvi_0057"/>
<dbReference type="HOGENOM" id="CLU_3030710_0_0_11"/>
<keyword evidence="3" id="KW-1185">Reference proteome</keyword>
<dbReference type="Proteomes" id="UP000008703">
    <property type="component" value="Plasmid pSTRVI02"/>
</dbReference>
<dbReference type="EMBL" id="CP002996">
    <property type="protein sequence ID" value="AEM88833.1"/>
    <property type="molecule type" value="Genomic_DNA"/>
</dbReference>
<sequence>MDEQSTGAKPSRPYGIHWFSPRGPRERWRPTSLEVRDVAVAAVFLFAGIALAVLR</sequence>
<keyword evidence="2" id="KW-0614">Plasmid</keyword>
<gene>
    <name evidence="2" type="ORF">Strvi_0057</name>
</gene>
<dbReference type="RefSeq" id="WP_014043768.1">
    <property type="nucleotide sequence ID" value="NC_015952.1"/>
</dbReference>
<protein>
    <submittedName>
        <fullName evidence="2">Uncharacterized protein</fullName>
    </submittedName>
</protein>
<proteinExistence type="predicted"/>
<keyword evidence="1" id="KW-1133">Transmembrane helix</keyword>
<accession>G2PHN2</accession>
<evidence type="ECO:0000256" key="1">
    <source>
        <dbReference type="SAM" id="Phobius"/>
    </source>
</evidence>
<geneLocation type="plasmid" evidence="2 3">
    <name>pSTRVI02</name>
</geneLocation>
<name>G2PHN2_STRV4</name>
<dbReference type="AlphaFoldDB" id="G2PHN2"/>
<keyword evidence="1" id="KW-0472">Membrane</keyword>
<feature type="transmembrane region" description="Helical" evidence="1">
    <location>
        <begin position="38"/>
        <end position="54"/>
    </location>
</feature>
<evidence type="ECO:0000313" key="2">
    <source>
        <dbReference type="EMBL" id="AEM88833.1"/>
    </source>
</evidence>